<feature type="region of interest" description="Disordered" evidence="1">
    <location>
        <begin position="141"/>
        <end position="184"/>
    </location>
</feature>
<evidence type="ECO:0008006" key="3">
    <source>
        <dbReference type="Google" id="ProtNLM"/>
    </source>
</evidence>
<proteinExistence type="predicted"/>
<gene>
    <name evidence="2" type="ORF">Tci_021942</name>
</gene>
<dbReference type="EMBL" id="BKCJ010002643">
    <property type="protein sequence ID" value="GEU49964.1"/>
    <property type="molecule type" value="Genomic_DNA"/>
</dbReference>
<comment type="caution">
    <text evidence="2">The sequence shown here is derived from an EMBL/GenBank/DDBJ whole genome shotgun (WGS) entry which is preliminary data.</text>
</comment>
<feature type="compositionally biased region" description="Pro residues" evidence="1">
    <location>
        <begin position="168"/>
        <end position="184"/>
    </location>
</feature>
<accession>A0A6L2KQ04</accession>
<name>A0A6L2KQ04_TANCI</name>
<sequence>MIKKVKDVVKLQALIDKKTVVVTEDIICQDLRLDDADGVECLPTKEIFTELARRKFNISKYIFDSMIRNVDSLFKFLMYPRFLQVFINNQLDDLSSHKTKYTSLVLIQKVFANMRRIGKGFSGIETPLFATMLVQPQAATEEEDEVLASLTPPSLTHEPTLPSQEPITSPPQAQPAPPSSPPQE</sequence>
<evidence type="ECO:0000313" key="2">
    <source>
        <dbReference type="EMBL" id="GEU49964.1"/>
    </source>
</evidence>
<reference evidence="2" key="1">
    <citation type="journal article" date="2019" name="Sci. Rep.">
        <title>Draft genome of Tanacetum cinerariifolium, the natural source of mosquito coil.</title>
        <authorList>
            <person name="Yamashiro T."/>
            <person name="Shiraishi A."/>
            <person name="Satake H."/>
            <person name="Nakayama K."/>
        </authorList>
    </citation>
    <scope>NUCLEOTIDE SEQUENCE</scope>
</reference>
<organism evidence="2">
    <name type="scientific">Tanacetum cinerariifolium</name>
    <name type="common">Dalmatian daisy</name>
    <name type="synonym">Chrysanthemum cinerariifolium</name>
    <dbReference type="NCBI Taxonomy" id="118510"/>
    <lineage>
        <taxon>Eukaryota</taxon>
        <taxon>Viridiplantae</taxon>
        <taxon>Streptophyta</taxon>
        <taxon>Embryophyta</taxon>
        <taxon>Tracheophyta</taxon>
        <taxon>Spermatophyta</taxon>
        <taxon>Magnoliopsida</taxon>
        <taxon>eudicotyledons</taxon>
        <taxon>Gunneridae</taxon>
        <taxon>Pentapetalae</taxon>
        <taxon>asterids</taxon>
        <taxon>campanulids</taxon>
        <taxon>Asterales</taxon>
        <taxon>Asteraceae</taxon>
        <taxon>Asteroideae</taxon>
        <taxon>Anthemideae</taxon>
        <taxon>Anthemidinae</taxon>
        <taxon>Tanacetum</taxon>
    </lineage>
</organism>
<protein>
    <recommendedName>
        <fullName evidence="3">Synaptobrevin, longin-like domain protein</fullName>
    </recommendedName>
</protein>
<dbReference type="AlphaFoldDB" id="A0A6L2KQ04"/>
<evidence type="ECO:0000256" key="1">
    <source>
        <dbReference type="SAM" id="MobiDB-lite"/>
    </source>
</evidence>